<evidence type="ECO:0000256" key="1">
    <source>
        <dbReference type="SAM" id="MobiDB-lite"/>
    </source>
</evidence>
<dbReference type="Proteomes" id="UP000256977">
    <property type="component" value="Unassembled WGS sequence"/>
</dbReference>
<gene>
    <name evidence="3" type="ORF">DFP98_118164</name>
</gene>
<dbReference type="AlphaFoldDB" id="A0A3D9IXJ1"/>
<dbReference type="EMBL" id="QRDZ01000018">
    <property type="protein sequence ID" value="RED66540.1"/>
    <property type="molecule type" value="Genomic_DNA"/>
</dbReference>
<dbReference type="OrthoDB" id="2476785at2"/>
<evidence type="ECO:0000313" key="3">
    <source>
        <dbReference type="EMBL" id="RED66540.1"/>
    </source>
</evidence>
<feature type="domain" description="DUF4183" evidence="2">
    <location>
        <begin position="96"/>
        <end position="157"/>
    </location>
</feature>
<feature type="region of interest" description="Disordered" evidence="1">
    <location>
        <begin position="23"/>
        <end position="63"/>
    </location>
</feature>
<evidence type="ECO:0000259" key="2">
    <source>
        <dbReference type="Pfam" id="PF13799"/>
    </source>
</evidence>
<protein>
    <submittedName>
        <fullName evidence="3">Uncharacterized protein DUF4183</fullName>
    </submittedName>
</protein>
<proteinExistence type="predicted"/>
<evidence type="ECO:0000313" key="4">
    <source>
        <dbReference type="Proteomes" id="UP000256977"/>
    </source>
</evidence>
<organism evidence="3 4">
    <name type="scientific">Cohnella phaseoli</name>
    <dbReference type="NCBI Taxonomy" id="456490"/>
    <lineage>
        <taxon>Bacteria</taxon>
        <taxon>Bacillati</taxon>
        <taxon>Bacillota</taxon>
        <taxon>Bacilli</taxon>
        <taxon>Bacillales</taxon>
        <taxon>Paenibacillaceae</taxon>
        <taxon>Cohnella</taxon>
    </lineage>
</organism>
<dbReference type="Pfam" id="PF13799">
    <property type="entry name" value="DUF4183"/>
    <property type="match status" value="1"/>
</dbReference>
<name>A0A3D9IXJ1_9BACL</name>
<accession>A0A3D9IXJ1</accession>
<keyword evidence="4" id="KW-1185">Reference proteome</keyword>
<reference evidence="3 4" key="1">
    <citation type="submission" date="2018-07" db="EMBL/GenBank/DDBJ databases">
        <title>Genomic Encyclopedia of Type Strains, Phase III (KMG-III): the genomes of soil and plant-associated and newly described type strains.</title>
        <authorList>
            <person name="Whitman W."/>
        </authorList>
    </citation>
    <scope>NUCLEOTIDE SEQUENCE [LARGE SCALE GENOMIC DNA]</scope>
    <source>
        <strain evidence="3 4">CECT 7287</strain>
    </source>
</reference>
<comment type="caution">
    <text evidence="3">The sequence shown here is derived from an EMBL/GenBank/DDBJ whole genome shotgun (WGS) entry which is preliminary data.</text>
</comment>
<dbReference type="InterPro" id="IPR025237">
    <property type="entry name" value="DUF4183"/>
</dbReference>
<sequence length="166" mass="18521">MAIAGGRRRSGIKCSCRTKRLCRRSSKRGRAKKKRRPLRKRKSLSRRRAVPPAAVPTSGADQSRLPTVSVRPIVQRYFYLPADDIPLTEELVIPATRFVDDRGEPAESFPDHRQEGYFNLYVNGLLQEGQLFRVDSRSVSVASTGQKILAGTPIILESVGFIAKVS</sequence>
<feature type="compositionally biased region" description="Basic residues" evidence="1">
    <location>
        <begin position="23"/>
        <end position="49"/>
    </location>
</feature>